<dbReference type="Proteomes" id="UP000255169">
    <property type="component" value="Unassembled WGS sequence"/>
</dbReference>
<dbReference type="AlphaFoldDB" id="A0A0A8VDM3"/>
<feature type="coiled-coil region" evidence="1">
    <location>
        <begin position="146"/>
        <end position="184"/>
    </location>
</feature>
<keyword evidence="2" id="KW-1133">Transmembrane helix</keyword>
<feature type="domain" description="Bacteriophage T5 Orf172 DNA-binding" evidence="3">
    <location>
        <begin position="444"/>
        <end position="527"/>
    </location>
</feature>
<name>A0A0A8VDM3_YERRU</name>
<dbReference type="EMBL" id="UHJG01000001">
    <property type="protein sequence ID" value="SUP98274.1"/>
    <property type="molecule type" value="Genomic_DNA"/>
</dbReference>
<feature type="transmembrane region" description="Helical" evidence="2">
    <location>
        <begin position="6"/>
        <end position="23"/>
    </location>
</feature>
<dbReference type="OrthoDB" id="6479756at2"/>
<evidence type="ECO:0000313" key="4">
    <source>
        <dbReference type="EMBL" id="CEK27867.1"/>
    </source>
</evidence>
<dbReference type="InterPro" id="IPR018306">
    <property type="entry name" value="Phage_T5_Orf172_DNA-bd"/>
</dbReference>
<evidence type="ECO:0000256" key="2">
    <source>
        <dbReference type="SAM" id="Phobius"/>
    </source>
</evidence>
<dbReference type="GeneID" id="66879787"/>
<protein>
    <submittedName>
        <fullName evidence="4">Chromosome segregation ATPase</fullName>
    </submittedName>
    <submittedName>
        <fullName evidence="5">T5orf172 domain</fullName>
    </submittedName>
</protein>
<keyword evidence="1" id="KW-0175">Coiled coil</keyword>
<feature type="coiled-coil region" evidence="1">
    <location>
        <begin position="29"/>
        <end position="63"/>
    </location>
</feature>
<dbReference type="EMBL" id="LN681231">
    <property type="protein sequence ID" value="CEK27867.1"/>
    <property type="molecule type" value="Genomic_DNA"/>
</dbReference>
<feature type="coiled-coil region" evidence="1">
    <location>
        <begin position="339"/>
        <end position="427"/>
    </location>
</feature>
<proteinExistence type="predicted"/>
<keyword evidence="6" id="KW-1185">Reference proteome</keyword>
<dbReference type="Pfam" id="PF13250">
    <property type="entry name" value="SNIPE"/>
    <property type="match status" value="1"/>
</dbReference>
<evidence type="ECO:0000313" key="5">
    <source>
        <dbReference type="EMBL" id="SUP98274.1"/>
    </source>
</evidence>
<reference evidence="4" key="1">
    <citation type="journal article" date="2015" name="Genome Announc.">
        <title>Complete Genome Sequence of Yersinia ruckeri Strain CSF007-82, Etiologic Agent of Red Mouth Disease in Salmonid Fish.</title>
        <authorList>
            <person name="Nelson M.C."/>
            <person name="LaPatra S.E."/>
            <person name="Welch T.J."/>
            <person name="Graf J."/>
        </authorList>
    </citation>
    <scope>NUCLEOTIDE SEQUENCE</scope>
    <source>
        <strain evidence="4">CSF007-82</strain>
    </source>
</reference>
<evidence type="ECO:0000313" key="6">
    <source>
        <dbReference type="Proteomes" id="UP000255169"/>
    </source>
</evidence>
<evidence type="ECO:0000256" key="1">
    <source>
        <dbReference type="SAM" id="Coils"/>
    </source>
</evidence>
<reference evidence="5 6" key="2">
    <citation type="submission" date="2018-06" db="EMBL/GenBank/DDBJ databases">
        <authorList>
            <consortium name="Pathogen Informatics"/>
            <person name="Doyle S."/>
        </authorList>
    </citation>
    <scope>NUCLEOTIDE SEQUENCE [LARGE SCALE GENOMIC DNA]</scope>
    <source>
        <strain evidence="5 6">NCTC10476</strain>
    </source>
</reference>
<keyword evidence="2" id="KW-0812">Transmembrane</keyword>
<gene>
    <name evidence="4" type="ORF">CSF007_10585</name>
    <name evidence="5" type="ORF">NCTC10476_00041</name>
</gene>
<dbReference type="RefSeq" id="WP_004723288.1">
    <property type="nucleotide sequence ID" value="NZ_CABIHR010000025.1"/>
</dbReference>
<accession>A0A0A8VDM3</accession>
<keyword evidence="2" id="KW-0472">Membrane</keyword>
<organism evidence="4">
    <name type="scientific">Yersinia ruckeri</name>
    <dbReference type="NCBI Taxonomy" id="29486"/>
    <lineage>
        <taxon>Bacteria</taxon>
        <taxon>Pseudomonadati</taxon>
        <taxon>Pseudomonadota</taxon>
        <taxon>Gammaproteobacteria</taxon>
        <taxon>Enterobacterales</taxon>
        <taxon>Yersiniaceae</taxon>
        <taxon>Yersinia</taxon>
    </lineage>
</organism>
<evidence type="ECO:0000259" key="3">
    <source>
        <dbReference type="SMART" id="SM00974"/>
    </source>
</evidence>
<dbReference type="InterPro" id="IPR025280">
    <property type="entry name" value="SNIPE"/>
</dbReference>
<sequence length="565" mass="64918">MEFVLIVLIILGVVSPYLFYLIIKKQKLLKQLRVDEEKIKLEVENLKSELTSSHNKYIELEENTAPLWKYTETYNAELLADKIISDANETVKKLLHDAYNKSSKIINEANRRSEITIMDADKQAQITLGNAREEAIAITREVRETRLKAKEKLDEAHTKAEEIIRNANDNAVSLMNNAEERAKEIAGSAYEAKEFAENYESVANAMKNKIKGYGDEWIIPNRSILDELAEEYSFKDAGNELKKARELTRTLMRADKAASCQYVEPNRRNTAINFILDAFNGKVDTVMAKVRHNNYGKLSQEIRDAFSLVNFNGGAFRDAKITDTFLQARLNELRWAVAVNEILIEEKEEQRRIKEQLREEEKARKEYEKAIKDAEKEEKMIVQAIEKATKDLQAANDEQRAVLQQQLDELQKKYEEAEAKNQRAISMAQQTRAGHVYVISNIGSFGEDVFKIGMTRRLEPMDRVKELGDASVPFSFDVHAMIYSEDAPTLENALHRKFKQAQLNKVNQRKEFFSVSLSDIKSLLDDMHIETHWTLKADAHEYRESLALARQAQLDANPEHELVVA</sequence>
<dbReference type="Pfam" id="PF13455">
    <property type="entry name" value="MUG113"/>
    <property type="match status" value="1"/>
</dbReference>
<dbReference type="SMART" id="SM00974">
    <property type="entry name" value="T5orf172"/>
    <property type="match status" value="1"/>
</dbReference>